<reference evidence="1 2" key="1">
    <citation type="submission" date="2016-02" db="EMBL/GenBank/DDBJ databases">
        <authorList>
            <person name="Wen L."/>
            <person name="He K."/>
            <person name="Yang H."/>
        </authorList>
    </citation>
    <scope>NUCLEOTIDE SEQUENCE [LARGE SCALE GENOMIC DNA]</scope>
    <source>
        <strain evidence="1">Trichococcus palustris</strain>
    </source>
</reference>
<evidence type="ECO:0000313" key="1">
    <source>
        <dbReference type="EMBL" id="CZQ83887.1"/>
    </source>
</evidence>
<dbReference type="Proteomes" id="UP000242754">
    <property type="component" value="Unassembled WGS sequence"/>
</dbReference>
<proteinExistence type="predicted"/>
<dbReference type="STRING" id="140314.SAMN04488076_103207"/>
<dbReference type="RefSeq" id="WP_087030857.1">
    <property type="nucleotide sequence ID" value="NZ_FJNE01000001.1"/>
</dbReference>
<keyword evidence="2" id="KW-1185">Reference proteome</keyword>
<accession>A0A143Y7L0</accession>
<evidence type="ECO:0000313" key="2">
    <source>
        <dbReference type="Proteomes" id="UP000242754"/>
    </source>
</evidence>
<protein>
    <submittedName>
        <fullName evidence="1">Uncharacterized protein</fullName>
    </submittedName>
</protein>
<gene>
    <name evidence="1" type="ORF">Tpal_499</name>
</gene>
<name>A0A143Y7L0_9LACT</name>
<dbReference type="EMBL" id="FJNE01000001">
    <property type="protein sequence ID" value="CZQ83887.1"/>
    <property type="molecule type" value="Genomic_DNA"/>
</dbReference>
<organism evidence="1 2">
    <name type="scientific">Trichococcus palustris</name>
    <dbReference type="NCBI Taxonomy" id="140314"/>
    <lineage>
        <taxon>Bacteria</taxon>
        <taxon>Bacillati</taxon>
        <taxon>Bacillota</taxon>
        <taxon>Bacilli</taxon>
        <taxon>Lactobacillales</taxon>
        <taxon>Carnobacteriaceae</taxon>
        <taxon>Trichococcus</taxon>
    </lineage>
</organism>
<sequence length="60" mass="6599">MARESEHSFGELNKVEIKDGLFVNGVEISHILKANINMDANNISVVTIEFAANIIGIDKK</sequence>
<dbReference type="AlphaFoldDB" id="A0A143Y7L0"/>